<dbReference type="GO" id="GO:0003700">
    <property type="term" value="F:DNA-binding transcription factor activity"/>
    <property type="evidence" value="ECO:0007669"/>
    <property type="project" value="InterPro"/>
</dbReference>
<dbReference type="InterPro" id="IPR037171">
    <property type="entry name" value="NagB/RpiA_transferase-like"/>
</dbReference>
<dbReference type="PRINTS" id="PR00037">
    <property type="entry name" value="HTHLACR"/>
</dbReference>
<evidence type="ECO:0000256" key="1">
    <source>
        <dbReference type="ARBA" id="ARBA00022491"/>
    </source>
</evidence>
<dbReference type="Pfam" id="PF00455">
    <property type="entry name" value="DeoRC"/>
    <property type="match status" value="1"/>
</dbReference>
<dbReference type="SUPFAM" id="SSF100950">
    <property type="entry name" value="NagB/RpiA/CoA transferase-like"/>
    <property type="match status" value="1"/>
</dbReference>
<evidence type="ECO:0000313" key="7">
    <source>
        <dbReference type="Proteomes" id="UP000600449"/>
    </source>
</evidence>
<dbReference type="EMBL" id="BMMF01000011">
    <property type="protein sequence ID" value="GGK45571.1"/>
    <property type="molecule type" value="Genomic_DNA"/>
</dbReference>
<dbReference type="InterPro" id="IPR036390">
    <property type="entry name" value="WH_DNA-bd_sf"/>
</dbReference>
<dbReference type="PROSITE" id="PS51000">
    <property type="entry name" value="HTH_DEOR_2"/>
    <property type="match status" value="1"/>
</dbReference>
<evidence type="ECO:0000259" key="5">
    <source>
        <dbReference type="PROSITE" id="PS51000"/>
    </source>
</evidence>
<evidence type="ECO:0000313" key="6">
    <source>
        <dbReference type="EMBL" id="GGK45571.1"/>
    </source>
</evidence>
<dbReference type="InterPro" id="IPR014036">
    <property type="entry name" value="DeoR-like_C"/>
</dbReference>
<dbReference type="RefSeq" id="WP_188914636.1">
    <property type="nucleotide sequence ID" value="NZ_BMMF01000011.1"/>
</dbReference>
<dbReference type="Gene3D" id="1.10.10.10">
    <property type="entry name" value="Winged helix-like DNA-binding domain superfamily/Winged helix DNA-binding domain"/>
    <property type="match status" value="1"/>
</dbReference>
<organism evidence="6 7">
    <name type="scientific">Salinarimonas ramus</name>
    <dbReference type="NCBI Taxonomy" id="690164"/>
    <lineage>
        <taxon>Bacteria</taxon>
        <taxon>Pseudomonadati</taxon>
        <taxon>Pseudomonadota</taxon>
        <taxon>Alphaproteobacteria</taxon>
        <taxon>Hyphomicrobiales</taxon>
        <taxon>Salinarimonadaceae</taxon>
        <taxon>Salinarimonas</taxon>
    </lineage>
</organism>
<evidence type="ECO:0000256" key="2">
    <source>
        <dbReference type="ARBA" id="ARBA00023015"/>
    </source>
</evidence>
<feature type="domain" description="HTH deoR-type" evidence="5">
    <location>
        <begin position="11"/>
        <end position="66"/>
    </location>
</feature>
<dbReference type="InterPro" id="IPR018356">
    <property type="entry name" value="Tscrpt_reg_HTH_DeoR_CS"/>
</dbReference>
<proteinExistence type="predicted"/>
<dbReference type="SMART" id="SM00420">
    <property type="entry name" value="HTH_DEOR"/>
    <property type="match status" value="1"/>
</dbReference>
<keyword evidence="3" id="KW-0238">DNA-binding</keyword>
<dbReference type="Proteomes" id="UP000600449">
    <property type="component" value="Unassembled WGS sequence"/>
</dbReference>
<dbReference type="InterPro" id="IPR036388">
    <property type="entry name" value="WH-like_DNA-bd_sf"/>
</dbReference>
<gene>
    <name evidence="6" type="primary">glpR</name>
    <name evidence="6" type="ORF">GCM10011322_35960</name>
</gene>
<dbReference type="SMART" id="SM01134">
    <property type="entry name" value="DeoRC"/>
    <property type="match status" value="1"/>
</dbReference>
<reference evidence="6 7" key="1">
    <citation type="journal article" date="2014" name="Int. J. Syst. Evol. Microbiol.">
        <title>Complete genome sequence of Corynebacterium casei LMG S-19264T (=DSM 44701T), isolated from a smear-ripened cheese.</title>
        <authorList>
            <consortium name="US DOE Joint Genome Institute (JGI-PGF)"/>
            <person name="Walter F."/>
            <person name="Albersmeier A."/>
            <person name="Kalinowski J."/>
            <person name="Ruckert C."/>
        </authorList>
    </citation>
    <scope>NUCLEOTIDE SEQUENCE [LARGE SCALE GENOMIC DNA]</scope>
    <source>
        <strain evidence="6 7">CGMCC 1.9161</strain>
    </source>
</reference>
<dbReference type="AlphaFoldDB" id="A0A917QDK7"/>
<protein>
    <submittedName>
        <fullName evidence="6">Glycerol-3-phosphate regulon repressor</fullName>
    </submittedName>
</protein>
<evidence type="ECO:0000256" key="4">
    <source>
        <dbReference type="ARBA" id="ARBA00023163"/>
    </source>
</evidence>
<keyword evidence="1" id="KW-0678">Repressor</keyword>
<keyword evidence="7" id="KW-1185">Reference proteome</keyword>
<dbReference type="GO" id="GO:0003677">
    <property type="term" value="F:DNA binding"/>
    <property type="evidence" value="ECO:0007669"/>
    <property type="project" value="UniProtKB-KW"/>
</dbReference>
<dbReference type="InterPro" id="IPR001034">
    <property type="entry name" value="DeoR_HTH"/>
</dbReference>
<evidence type="ECO:0000256" key="3">
    <source>
        <dbReference type="ARBA" id="ARBA00023125"/>
    </source>
</evidence>
<dbReference type="PANTHER" id="PTHR30363">
    <property type="entry name" value="HTH-TYPE TRANSCRIPTIONAL REGULATOR SRLR-RELATED"/>
    <property type="match status" value="1"/>
</dbReference>
<dbReference type="Pfam" id="PF08220">
    <property type="entry name" value="HTH_DeoR"/>
    <property type="match status" value="1"/>
</dbReference>
<comment type="caution">
    <text evidence="6">The sequence shown here is derived from an EMBL/GenBank/DDBJ whole genome shotgun (WGS) entry which is preliminary data.</text>
</comment>
<dbReference type="PROSITE" id="PS00894">
    <property type="entry name" value="HTH_DEOR_1"/>
    <property type="match status" value="1"/>
</dbReference>
<accession>A0A917QDK7</accession>
<sequence>MDDLSAGEDVASTRQREILALVEARGFVTIEDLARLFDVSAQTIRRDIIRLDERGLLQRFHGGAGLSEQRRRPAYDEKKGVRLAAKERIGLRATRDVPTGAAIFLDVGTTLEAAAHALASRADCRVFTSSLAVAAILGASTGGPEVRVLGGTLRGPDGSLVGAEALEALSRLRLDVALVGCSGFDADGAPLDFDPDKVAVKRLAVERARAAYVLADATKFAREALVRVAPAQAFAGLVTDRAPDAPLAAAWEGRVRIG</sequence>
<dbReference type="InterPro" id="IPR050313">
    <property type="entry name" value="Carb_Metab_HTH_regulators"/>
</dbReference>
<keyword evidence="4" id="KW-0804">Transcription</keyword>
<dbReference type="PANTHER" id="PTHR30363:SF4">
    <property type="entry name" value="GLYCEROL-3-PHOSPHATE REGULON REPRESSOR"/>
    <property type="match status" value="1"/>
</dbReference>
<dbReference type="SUPFAM" id="SSF46785">
    <property type="entry name" value="Winged helix' DNA-binding domain"/>
    <property type="match status" value="1"/>
</dbReference>
<name>A0A917QDK7_9HYPH</name>
<keyword evidence="2" id="KW-0805">Transcription regulation</keyword>